<protein>
    <recommendedName>
        <fullName evidence="8">D-lyxose ketol-isomerase</fullName>
        <ecNumber evidence="8">5.3.1.15</ecNumber>
    </recommendedName>
</protein>
<evidence type="ECO:0000256" key="5">
    <source>
        <dbReference type="ARBA" id="ARBA00023277"/>
    </source>
</evidence>
<dbReference type="CDD" id="cd20308">
    <property type="entry name" value="cupin_YdaE"/>
    <property type="match status" value="1"/>
</dbReference>
<evidence type="ECO:0000256" key="7">
    <source>
        <dbReference type="ARBA" id="ARBA00044951"/>
    </source>
</evidence>
<dbReference type="GO" id="GO:0047828">
    <property type="term" value="F:D-lyxose ketol-isomerase activity"/>
    <property type="evidence" value="ECO:0007669"/>
    <property type="project" value="UniProtKB-EC"/>
</dbReference>
<evidence type="ECO:0000313" key="9">
    <source>
        <dbReference type="EMBL" id="BCI60102.1"/>
    </source>
</evidence>
<comment type="similarity">
    <text evidence="7">Belongs to the D-lyxose ketol-isomerase family.</text>
</comment>
<dbReference type="KEGG" id="sman:C12CBH8_07410"/>
<keyword evidence="2" id="KW-0479">Metal-binding</keyword>
<dbReference type="InterPro" id="IPR011051">
    <property type="entry name" value="RmlC_Cupin_sf"/>
</dbReference>
<evidence type="ECO:0000313" key="10">
    <source>
        <dbReference type="Proteomes" id="UP000593890"/>
    </source>
</evidence>
<dbReference type="Pfam" id="PF07385">
    <property type="entry name" value="Lyx_isomer"/>
    <property type="match status" value="1"/>
</dbReference>
<dbReference type="Proteomes" id="UP000593890">
    <property type="component" value="Chromosome"/>
</dbReference>
<proteinExistence type="inferred from homology"/>
<evidence type="ECO:0000256" key="8">
    <source>
        <dbReference type="ARBA" id="ARBA00044972"/>
    </source>
</evidence>
<dbReference type="AlphaFoldDB" id="A0A7I8D308"/>
<keyword evidence="10" id="KW-1185">Reference proteome</keyword>
<dbReference type="EMBL" id="AP023321">
    <property type="protein sequence ID" value="BCI60102.1"/>
    <property type="molecule type" value="Genomic_DNA"/>
</dbReference>
<keyword evidence="5" id="KW-0119">Carbohydrate metabolism</keyword>
<sequence>MKRELYEEVKEKALALYEKAHIVLTQEEKDNLEVADLGLNDIYRTGIQIVTYVNTDLCCGKEMCLLPHQTCPEHIHAPIPEKDYIGKEETFRCRYGIVYVYVDRGEPTPDPKVQPPKGDEAYYTAKHEIILHPGEQYTMVPNTRHWFQSGPEGAIVSEFSTPSHDELDIFTDPRIDRMPVVED</sequence>
<dbReference type="RefSeq" id="WP_215533582.1">
    <property type="nucleotide sequence ID" value="NZ_AP023321.1"/>
</dbReference>
<evidence type="ECO:0000256" key="2">
    <source>
        <dbReference type="ARBA" id="ARBA00022723"/>
    </source>
</evidence>
<dbReference type="Gene3D" id="2.60.120.10">
    <property type="entry name" value="Jelly Rolls"/>
    <property type="match status" value="1"/>
</dbReference>
<evidence type="ECO:0000256" key="3">
    <source>
        <dbReference type="ARBA" id="ARBA00023211"/>
    </source>
</evidence>
<evidence type="ECO:0000256" key="4">
    <source>
        <dbReference type="ARBA" id="ARBA00023235"/>
    </source>
</evidence>
<dbReference type="EC" id="5.3.1.15" evidence="8"/>
<dbReference type="InterPro" id="IPR010864">
    <property type="entry name" value="D-lyxose_isomer"/>
</dbReference>
<name>A0A7I8D308_9FIRM</name>
<keyword evidence="4 9" id="KW-0413">Isomerase</keyword>
<reference evidence="10" key="1">
    <citation type="submission" date="2020-07" db="EMBL/GenBank/DDBJ databases">
        <title>Complete genome sequencing of Clostridia bacterium strain 12CBH8.</title>
        <authorList>
            <person name="Sakamoto M."/>
            <person name="Murakami T."/>
            <person name="Mori H."/>
        </authorList>
    </citation>
    <scope>NUCLEOTIDE SEQUENCE [LARGE SCALE GENOMIC DNA]</scope>
    <source>
        <strain evidence="10">12CBH8</strain>
    </source>
</reference>
<comment type="cofactor">
    <cofactor evidence="1">
        <name>Mn(2+)</name>
        <dbReference type="ChEBI" id="CHEBI:29035"/>
    </cofactor>
</comment>
<organism evidence="9 10">
    <name type="scientific">Solibaculum mannosilyticum</name>
    <dbReference type="NCBI Taxonomy" id="2780922"/>
    <lineage>
        <taxon>Bacteria</taxon>
        <taxon>Bacillati</taxon>
        <taxon>Bacillota</taxon>
        <taxon>Clostridia</taxon>
        <taxon>Eubacteriales</taxon>
        <taxon>Oscillospiraceae</taxon>
        <taxon>Solibaculum</taxon>
    </lineage>
</organism>
<comment type="catalytic activity">
    <reaction evidence="6">
        <text>D-lyxose = D-xylulose</text>
        <dbReference type="Rhea" id="RHEA:14201"/>
        <dbReference type="ChEBI" id="CHEBI:16789"/>
        <dbReference type="ChEBI" id="CHEBI:17140"/>
        <dbReference type="EC" id="5.3.1.15"/>
    </reaction>
</comment>
<dbReference type="GO" id="GO:0046872">
    <property type="term" value="F:metal ion binding"/>
    <property type="evidence" value="ECO:0007669"/>
    <property type="project" value="UniProtKB-KW"/>
</dbReference>
<dbReference type="SUPFAM" id="SSF51182">
    <property type="entry name" value="RmlC-like cupins"/>
    <property type="match status" value="1"/>
</dbReference>
<keyword evidence="3" id="KW-0464">Manganese</keyword>
<dbReference type="InterPro" id="IPR014710">
    <property type="entry name" value="RmlC-like_jellyroll"/>
</dbReference>
<gene>
    <name evidence="9" type="ORF">C12CBH8_07410</name>
</gene>
<evidence type="ECO:0000256" key="6">
    <source>
        <dbReference type="ARBA" id="ARBA00044907"/>
    </source>
</evidence>
<evidence type="ECO:0000256" key="1">
    <source>
        <dbReference type="ARBA" id="ARBA00001936"/>
    </source>
</evidence>
<accession>A0A7I8D308</accession>